<proteinExistence type="predicted"/>
<accession>A0A5D0G340</accession>
<name>A0A5D0G340_9FLAO</name>
<protein>
    <submittedName>
        <fullName evidence="2">Uncharacterized protein</fullName>
    </submittedName>
</protein>
<reference evidence="2 3" key="1">
    <citation type="submission" date="2019-08" db="EMBL/GenBank/DDBJ databases">
        <title>Formosa sediminis sp. nov., isolated from marine sediment.</title>
        <authorList>
            <person name="Cao W.R."/>
        </authorList>
    </citation>
    <scope>NUCLEOTIDE SEQUENCE [LARGE SCALE GENOMIC DNA]</scope>
    <source>
        <strain evidence="2 3">1494</strain>
    </source>
</reference>
<keyword evidence="1" id="KW-0732">Signal</keyword>
<dbReference type="Proteomes" id="UP000324550">
    <property type="component" value="Unassembled WGS sequence"/>
</dbReference>
<dbReference type="RefSeq" id="WP_148456056.1">
    <property type="nucleotide sequence ID" value="NZ_VSFC01000052.1"/>
</dbReference>
<evidence type="ECO:0000313" key="3">
    <source>
        <dbReference type="Proteomes" id="UP000324550"/>
    </source>
</evidence>
<gene>
    <name evidence="2" type="ORF">FVF61_10370</name>
</gene>
<feature type="signal peptide" evidence="1">
    <location>
        <begin position="1"/>
        <end position="19"/>
    </location>
</feature>
<dbReference type="EMBL" id="VSFC01000052">
    <property type="protein sequence ID" value="TYA53060.1"/>
    <property type="molecule type" value="Genomic_DNA"/>
</dbReference>
<evidence type="ECO:0000256" key="1">
    <source>
        <dbReference type="SAM" id="SignalP"/>
    </source>
</evidence>
<dbReference type="AlphaFoldDB" id="A0A5D0G340"/>
<keyword evidence="3" id="KW-1185">Reference proteome</keyword>
<comment type="caution">
    <text evidence="2">The sequence shown here is derived from an EMBL/GenBank/DDBJ whole genome shotgun (WGS) entry which is preliminary data.</text>
</comment>
<feature type="chain" id="PRO_5022784666" evidence="1">
    <location>
        <begin position="20"/>
        <end position="62"/>
    </location>
</feature>
<sequence length="62" mass="6875">MKSLTITLLVALFCVTVSGINLQETTVAKTTKEKTISKTDNFEYNFEVNRHVKKGQSLPSNG</sequence>
<evidence type="ECO:0000313" key="2">
    <source>
        <dbReference type="EMBL" id="TYA53060.1"/>
    </source>
</evidence>
<organism evidence="2 3">
    <name type="scientific">Formosa maritima</name>
    <dbReference type="NCBI Taxonomy" id="2592046"/>
    <lineage>
        <taxon>Bacteria</taxon>
        <taxon>Pseudomonadati</taxon>
        <taxon>Bacteroidota</taxon>
        <taxon>Flavobacteriia</taxon>
        <taxon>Flavobacteriales</taxon>
        <taxon>Flavobacteriaceae</taxon>
        <taxon>Formosa</taxon>
    </lineage>
</organism>